<feature type="domain" description="HTH cro/C1-type" evidence="1">
    <location>
        <begin position="17"/>
        <end position="71"/>
    </location>
</feature>
<dbReference type="PROSITE" id="PS50943">
    <property type="entry name" value="HTH_CROC1"/>
    <property type="match status" value="1"/>
</dbReference>
<evidence type="ECO:0000313" key="4">
    <source>
        <dbReference type="Proteomes" id="UP000283981"/>
    </source>
</evidence>
<accession>A0A414CYP2</accession>
<dbReference type="EMBL" id="QRIS01000036">
    <property type="protein sequence ID" value="RHG79645.1"/>
    <property type="molecule type" value="Genomic_DNA"/>
</dbReference>
<dbReference type="Proteomes" id="UP000284472">
    <property type="component" value="Unassembled WGS sequence"/>
</dbReference>
<dbReference type="Pfam" id="PF01381">
    <property type="entry name" value="HTH_3"/>
    <property type="match status" value="1"/>
</dbReference>
<sequence length="112" mass="13413">MKDKTMEKCLVEIAYRIKKYRINNAIEQKVMAEKLGISEEEYQKIENGEQWIKLDILIRLEKEFHINCRYLLLGEETMYSAYLETLIKSSSKDKIEILDNIFKHLINILNQK</sequence>
<dbReference type="GO" id="GO:0003677">
    <property type="term" value="F:DNA binding"/>
    <property type="evidence" value="ECO:0007669"/>
    <property type="project" value="InterPro"/>
</dbReference>
<name>A0A414CYP2_MEDGN</name>
<dbReference type="Gene3D" id="1.10.260.40">
    <property type="entry name" value="lambda repressor-like DNA-binding domains"/>
    <property type="match status" value="1"/>
</dbReference>
<gene>
    <name evidence="3" type="ORF">DW243_15890</name>
    <name evidence="2" type="ORF">DW812_16465</name>
</gene>
<organism evidence="2 5">
    <name type="scientific">Mediterraneibacter gnavus</name>
    <name type="common">Ruminococcus gnavus</name>
    <dbReference type="NCBI Taxonomy" id="33038"/>
    <lineage>
        <taxon>Bacteria</taxon>
        <taxon>Bacillati</taxon>
        <taxon>Bacillota</taxon>
        <taxon>Clostridia</taxon>
        <taxon>Lachnospirales</taxon>
        <taxon>Lachnospiraceae</taxon>
        <taxon>Mediterraneibacter</taxon>
    </lineage>
</organism>
<dbReference type="CDD" id="cd00093">
    <property type="entry name" value="HTH_XRE"/>
    <property type="match status" value="1"/>
</dbReference>
<protein>
    <submittedName>
        <fullName evidence="2">XRE family transcriptional regulator</fullName>
    </submittedName>
</protein>
<dbReference type="InterPro" id="IPR001387">
    <property type="entry name" value="Cro/C1-type_HTH"/>
</dbReference>
<dbReference type="EMBL" id="QSIR01000037">
    <property type="protein sequence ID" value="RHD00971.1"/>
    <property type="molecule type" value="Genomic_DNA"/>
</dbReference>
<reference evidence="4 5" key="1">
    <citation type="submission" date="2018-08" db="EMBL/GenBank/DDBJ databases">
        <title>A genome reference for cultivated species of the human gut microbiota.</title>
        <authorList>
            <person name="Zou Y."/>
            <person name="Xue W."/>
            <person name="Luo G."/>
        </authorList>
    </citation>
    <scope>NUCLEOTIDE SEQUENCE [LARGE SCALE GENOMIC DNA]</scope>
    <source>
        <strain evidence="3 4">AM21-18</strain>
        <strain evidence="2 5">AM32-6</strain>
    </source>
</reference>
<evidence type="ECO:0000313" key="5">
    <source>
        <dbReference type="Proteomes" id="UP000284472"/>
    </source>
</evidence>
<dbReference type="SMART" id="SM00530">
    <property type="entry name" value="HTH_XRE"/>
    <property type="match status" value="1"/>
</dbReference>
<evidence type="ECO:0000313" key="3">
    <source>
        <dbReference type="EMBL" id="RHG79645.1"/>
    </source>
</evidence>
<dbReference type="Proteomes" id="UP000283981">
    <property type="component" value="Unassembled WGS sequence"/>
</dbReference>
<evidence type="ECO:0000259" key="1">
    <source>
        <dbReference type="PROSITE" id="PS50943"/>
    </source>
</evidence>
<dbReference type="AlphaFoldDB" id="A0A414CYP2"/>
<dbReference type="SUPFAM" id="SSF47413">
    <property type="entry name" value="lambda repressor-like DNA-binding domains"/>
    <property type="match status" value="1"/>
</dbReference>
<proteinExistence type="predicted"/>
<comment type="caution">
    <text evidence="2">The sequence shown here is derived from an EMBL/GenBank/DDBJ whole genome shotgun (WGS) entry which is preliminary data.</text>
</comment>
<dbReference type="InterPro" id="IPR010982">
    <property type="entry name" value="Lambda_DNA-bd_dom_sf"/>
</dbReference>
<evidence type="ECO:0000313" key="2">
    <source>
        <dbReference type="EMBL" id="RHD00971.1"/>
    </source>
</evidence>